<evidence type="ECO:0000313" key="2">
    <source>
        <dbReference type="Ensembl" id="ENSGACP00000017457.1"/>
    </source>
</evidence>
<dbReference type="Bgee" id="ENSGACG00000013204">
    <property type="expression patterns" value="Expressed in liver and 12 other cell types or tissues"/>
</dbReference>
<reference evidence="2" key="2">
    <citation type="submission" date="2024-04" db="UniProtKB">
        <authorList>
            <consortium name="Ensembl"/>
        </authorList>
    </citation>
    <scope>IDENTIFICATION</scope>
</reference>
<name>G3PIM9_GASAC</name>
<dbReference type="STRING" id="69293.ENSGACP00000017457"/>
<dbReference type="AlphaFoldDB" id="G3PIM9"/>
<organism evidence="2">
    <name type="scientific">Gasterosteus aculeatus</name>
    <name type="common">Three-spined stickleback</name>
    <dbReference type="NCBI Taxonomy" id="69293"/>
    <lineage>
        <taxon>Eukaryota</taxon>
        <taxon>Metazoa</taxon>
        <taxon>Chordata</taxon>
        <taxon>Craniata</taxon>
        <taxon>Vertebrata</taxon>
        <taxon>Euteleostomi</taxon>
        <taxon>Actinopterygii</taxon>
        <taxon>Neopterygii</taxon>
        <taxon>Teleostei</taxon>
        <taxon>Neoteleostei</taxon>
        <taxon>Acanthomorphata</taxon>
        <taxon>Eupercaria</taxon>
        <taxon>Perciformes</taxon>
        <taxon>Cottioidei</taxon>
        <taxon>Gasterosteales</taxon>
        <taxon>Gasterosteidae</taxon>
        <taxon>Gasterosteus</taxon>
    </lineage>
</organism>
<dbReference type="Ensembl" id="ENSGACT00000017491.1">
    <property type="protein sequence ID" value="ENSGACP00000017457.1"/>
    <property type="gene ID" value="ENSGACG00000013204.1"/>
</dbReference>
<evidence type="ECO:0000256" key="1">
    <source>
        <dbReference type="SAM" id="MobiDB-lite"/>
    </source>
</evidence>
<feature type="compositionally biased region" description="Low complexity" evidence="1">
    <location>
        <begin position="1"/>
        <end position="19"/>
    </location>
</feature>
<dbReference type="eggNOG" id="ENOG502SW7J">
    <property type="taxonomic scope" value="Eukaryota"/>
</dbReference>
<dbReference type="InParanoid" id="G3PIM9"/>
<protein>
    <submittedName>
        <fullName evidence="2">Uncharacterized protein</fullName>
    </submittedName>
</protein>
<proteinExistence type="predicted"/>
<feature type="compositionally biased region" description="Polar residues" evidence="1">
    <location>
        <begin position="89"/>
        <end position="100"/>
    </location>
</feature>
<reference evidence="2" key="1">
    <citation type="submission" date="2006-01" db="EMBL/GenBank/DDBJ databases">
        <authorList>
            <person name="Lindblad-Toh K."/>
            <person name="Mauceli E."/>
            <person name="Grabherr M."/>
            <person name="Chang J.L."/>
            <person name="Lander E.S."/>
        </authorList>
    </citation>
    <scope>NUCLEOTIDE SEQUENCE [LARGE SCALE GENOMIC DNA]</scope>
</reference>
<sequence length="130" mass="13970">MASAGAPPGPASRSAAARRQQTPCRGSPASLPGPTPDRTHRTRTRGSSRPAWPHVTVKNVEFSLKSSLQLHKCRQDSSQCDRCPEESQRSPTGPSCTTSEPYGWCAPRGRGFSQKPALLHHQQAGCSEPP</sequence>
<feature type="region of interest" description="Disordered" evidence="1">
    <location>
        <begin position="1"/>
        <end position="53"/>
    </location>
</feature>
<feature type="region of interest" description="Disordered" evidence="1">
    <location>
        <begin position="75"/>
        <end position="101"/>
    </location>
</feature>
<accession>G3PIM9</accession>